<dbReference type="OrthoDB" id="2428698at2"/>
<keyword evidence="1" id="KW-0472">Membrane</keyword>
<proteinExistence type="predicted"/>
<evidence type="ECO:0000313" key="3">
    <source>
        <dbReference type="Proteomes" id="UP000092650"/>
    </source>
</evidence>
<feature type="transmembrane region" description="Helical" evidence="1">
    <location>
        <begin position="12"/>
        <end position="30"/>
    </location>
</feature>
<dbReference type="KEGG" id="ppla:BBI15_07805"/>
<name>A0A1C7E801_9BACL</name>
<dbReference type="AlphaFoldDB" id="A0A1C7E801"/>
<dbReference type="EMBL" id="CP016539">
    <property type="protein sequence ID" value="ANU20123.1"/>
    <property type="molecule type" value="Genomic_DNA"/>
</dbReference>
<dbReference type="RefSeq" id="WP_068869916.1">
    <property type="nucleotide sequence ID" value="NZ_CP016539.2"/>
</dbReference>
<keyword evidence="3" id="KW-1185">Reference proteome</keyword>
<gene>
    <name evidence="2" type="ORF">BBI15_07805</name>
</gene>
<dbReference type="STRING" id="1038856.BBI15_07805"/>
<keyword evidence="1" id="KW-1133">Transmembrane helix</keyword>
<reference evidence="2" key="1">
    <citation type="submission" date="2016-10" db="EMBL/GenBank/DDBJ databases">
        <authorList>
            <person name="See-Too W.S."/>
        </authorList>
    </citation>
    <scope>NUCLEOTIDE SEQUENCE [LARGE SCALE GENOMIC DNA]</scope>
    <source>
        <strain evidence="2">DSM 23997</strain>
    </source>
</reference>
<dbReference type="Proteomes" id="UP000092650">
    <property type="component" value="Chromosome"/>
</dbReference>
<accession>A0A1C7E801</accession>
<feature type="transmembrane region" description="Helical" evidence="1">
    <location>
        <begin position="36"/>
        <end position="54"/>
    </location>
</feature>
<keyword evidence="1" id="KW-0812">Transmembrane</keyword>
<sequence>MFNSYVKLMEKYGFLIIAFFALVYLFTSWGENWALTWLHIGALITAPIIGVSDMKGSQAGRDKDEK</sequence>
<organism evidence="2 3">
    <name type="scientific">Planococcus plakortidis</name>
    <dbReference type="NCBI Taxonomy" id="1038856"/>
    <lineage>
        <taxon>Bacteria</taxon>
        <taxon>Bacillati</taxon>
        <taxon>Bacillota</taxon>
        <taxon>Bacilli</taxon>
        <taxon>Bacillales</taxon>
        <taxon>Caryophanaceae</taxon>
        <taxon>Planococcus</taxon>
    </lineage>
</organism>
<evidence type="ECO:0000313" key="2">
    <source>
        <dbReference type="EMBL" id="ANU20123.1"/>
    </source>
</evidence>
<evidence type="ECO:0000256" key="1">
    <source>
        <dbReference type="SAM" id="Phobius"/>
    </source>
</evidence>
<protein>
    <submittedName>
        <fullName evidence="2">Uncharacterized protein</fullName>
    </submittedName>
</protein>